<reference evidence="3" key="1">
    <citation type="submission" date="2025-08" db="UniProtKB">
        <authorList>
            <consortium name="RefSeq"/>
        </authorList>
    </citation>
    <scope>IDENTIFICATION</scope>
    <source>
        <tissue evidence="3">Whole organism</tissue>
    </source>
</reference>
<feature type="signal peptide" evidence="1">
    <location>
        <begin position="1"/>
        <end position="26"/>
    </location>
</feature>
<sequence length="199" mass="22544">MKNRNAGSSLAFQLVLLALVCQEGNPGKVIHSVIGPYIAYSERFYMCEPNSSLLPWTLNLRGSHFNPYKPKKLQLLTGNVTGVNVLLDKHGWTKIILDIRSNNQWKENAFVFNFNKKGACQVCKEQGPNFYKQIFKGEDKGACIIQPGVYEANNTPVDWINPKVPLMPYGSYRFRLTFGNAENLYACWVIHAKTIPKTD</sequence>
<keyword evidence="2" id="KW-1185">Reference proteome</keyword>
<gene>
    <name evidence="3" type="primary">LOC127749169</name>
</gene>
<dbReference type="KEGG" id="foc:127749169"/>
<dbReference type="AlphaFoldDB" id="A0A9C6TTY8"/>
<dbReference type="Proteomes" id="UP000504606">
    <property type="component" value="Unplaced"/>
</dbReference>
<keyword evidence="1" id="KW-0732">Signal</keyword>
<evidence type="ECO:0000313" key="2">
    <source>
        <dbReference type="Proteomes" id="UP000504606"/>
    </source>
</evidence>
<evidence type="ECO:0000256" key="1">
    <source>
        <dbReference type="SAM" id="SignalP"/>
    </source>
</evidence>
<dbReference type="GeneID" id="127749169"/>
<dbReference type="RefSeq" id="XP_052122250.1">
    <property type="nucleotide sequence ID" value="XM_052266290.1"/>
</dbReference>
<accession>A0A9C6TTY8</accession>
<organism evidence="2 3">
    <name type="scientific">Frankliniella occidentalis</name>
    <name type="common">Western flower thrips</name>
    <name type="synonym">Euthrips occidentalis</name>
    <dbReference type="NCBI Taxonomy" id="133901"/>
    <lineage>
        <taxon>Eukaryota</taxon>
        <taxon>Metazoa</taxon>
        <taxon>Ecdysozoa</taxon>
        <taxon>Arthropoda</taxon>
        <taxon>Hexapoda</taxon>
        <taxon>Insecta</taxon>
        <taxon>Pterygota</taxon>
        <taxon>Neoptera</taxon>
        <taxon>Paraneoptera</taxon>
        <taxon>Thysanoptera</taxon>
        <taxon>Terebrantia</taxon>
        <taxon>Thripoidea</taxon>
        <taxon>Thripidae</taxon>
        <taxon>Frankliniella</taxon>
    </lineage>
</organism>
<protein>
    <submittedName>
        <fullName evidence="3">Uncharacterized protein LOC127749169</fullName>
    </submittedName>
</protein>
<feature type="chain" id="PRO_5038735897" evidence="1">
    <location>
        <begin position="27"/>
        <end position="199"/>
    </location>
</feature>
<name>A0A9C6TTY8_FRAOC</name>
<evidence type="ECO:0000313" key="3">
    <source>
        <dbReference type="RefSeq" id="XP_052122250.1"/>
    </source>
</evidence>
<proteinExistence type="predicted"/>